<accession>A0ACC2NE65</accession>
<protein>
    <submittedName>
        <fullName evidence="1">Uncharacterized protein</fullName>
    </submittedName>
</protein>
<evidence type="ECO:0000313" key="2">
    <source>
        <dbReference type="Proteomes" id="UP001239111"/>
    </source>
</evidence>
<dbReference type="EMBL" id="CM056743">
    <property type="protein sequence ID" value="KAJ8669063.1"/>
    <property type="molecule type" value="Genomic_DNA"/>
</dbReference>
<dbReference type="Proteomes" id="UP001239111">
    <property type="component" value="Chromosome 3"/>
</dbReference>
<reference evidence="1" key="1">
    <citation type="submission" date="2023-04" db="EMBL/GenBank/DDBJ databases">
        <title>A chromosome-level genome assembly of the parasitoid wasp Eretmocerus hayati.</title>
        <authorList>
            <person name="Zhong Y."/>
            <person name="Liu S."/>
            <person name="Liu Y."/>
        </authorList>
    </citation>
    <scope>NUCLEOTIDE SEQUENCE</scope>
    <source>
        <strain evidence="1">ZJU_SS_LIU_2023</strain>
    </source>
</reference>
<organism evidence="1 2">
    <name type="scientific">Eretmocerus hayati</name>
    <dbReference type="NCBI Taxonomy" id="131215"/>
    <lineage>
        <taxon>Eukaryota</taxon>
        <taxon>Metazoa</taxon>
        <taxon>Ecdysozoa</taxon>
        <taxon>Arthropoda</taxon>
        <taxon>Hexapoda</taxon>
        <taxon>Insecta</taxon>
        <taxon>Pterygota</taxon>
        <taxon>Neoptera</taxon>
        <taxon>Endopterygota</taxon>
        <taxon>Hymenoptera</taxon>
        <taxon>Apocrita</taxon>
        <taxon>Proctotrupomorpha</taxon>
        <taxon>Chalcidoidea</taxon>
        <taxon>Aphelinidae</taxon>
        <taxon>Aphelininae</taxon>
        <taxon>Eretmocerus</taxon>
    </lineage>
</organism>
<name>A0ACC2NE65_9HYME</name>
<comment type="caution">
    <text evidence="1">The sequence shown here is derived from an EMBL/GenBank/DDBJ whole genome shotgun (WGS) entry which is preliminary data.</text>
</comment>
<sequence>MAGYYDVYDSDEFYPQPRYRGNGGSGHLRRLRRRKEKHDIKEICYNHESKKTFDDVPIRKLMVANISQKTTHKELKMEFCRKFGGIDNYILKKNKPGKKNYAFITFKESETAYRVLQACYANQLLIDGQYLRIVPAASWHQPDYIDIYKDGPQRTDYDFFEHQKGVDVADSPDEGSTCMKNYAVEEESKLESPIHNLNNDCLMHIFSYLPYNQRLSIEKVCIRWKAVVLDSWKSERKIDVSPAKFGKPINAPFLYNVLSRANSHVLHIDLSHCDAIKNASLIAVAKLCPNLQSLNINGLQFTSSGVKALVKNLTNLRCLQIKAGVCDNELAALIGNNRKLKKLEIEYPANGHSDGGGFLSRLPLKSIEEVVLINPPVCLESKFCDTITRVQRVKSIKMRGNAFALQKTILGAVGVCSHSLESFEFSQMRSRFPLIPNRQIIEGRLKPIYQLKNLRSIILSENILISDSFLIQLAANLQKLSEVDISGCKSISNIGVKGIASLPRLEKISVNNLNNITDEVLTDMPNLRVLHCHGCPNIHYAGIISLMTIAENIQEIDVSDCCLISNELINAAVEIAEKRKGKVLKIFVKGTSCGKAESQWKSKFLQNSELPYVISPLASNII</sequence>
<gene>
    <name evidence="1" type="ORF">QAD02_000322</name>
</gene>
<keyword evidence="2" id="KW-1185">Reference proteome</keyword>
<evidence type="ECO:0000313" key="1">
    <source>
        <dbReference type="EMBL" id="KAJ8669063.1"/>
    </source>
</evidence>
<proteinExistence type="predicted"/>